<sequence>MVRLGLTLPLLSTACAGAAQSTDLHETLEHLCEKNRMPGLAAAVWRGPVRVAAAAAGVRKHNDPTPVTIDDQWHLGSDTKAMTATLVGLFVDRGILRFEDVLGEALSDWRPHPGYAGVSIELLLQHRGGTPPDVPDDLGGLLTDGDPSTARAAVVRAILARPPAGATGKYSYSNVGYMILGVILERKGGTSWESLMRTELFTPLRMDSAGFGPPGDPATVDQPWGHTENLEPMPPADPRSDNPPAYGPAGTVHCALADWAEFLRQHLAGARGEQSILTPATMSRLHRPPPDGDYAAGWIVATREWADGPVLTHVGSNNLWTAETWLAPRPCVISGLG</sequence>
<feature type="domain" description="Beta-lactamase-related" evidence="3">
    <location>
        <begin position="27"/>
        <end position="327"/>
    </location>
</feature>
<reference evidence="4 5" key="1">
    <citation type="submission" date="2016-04" db="EMBL/GenBank/DDBJ databases">
        <authorList>
            <person name="Evans L.H."/>
            <person name="Alamgir A."/>
            <person name="Owens N."/>
            <person name="Weber N.D."/>
            <person name="Virtaneva K."/>
            <person name="Barbian K."/>
            <person name="Babar A."/>
            <person name="Rosenke K."/>
        </authorList>
    </citation>
    <scope>NUCLEOTIDE SEQUENCE [LARGE SCALE GENOMIC DNA]</scope>
    <source>
        <strain evidence="4 5">IFM 0406</strain>
    </source>
</reference>
<evidence type="ECO:0000256" key="2">
    <source>
        <dbReference type="SAM" id="SignalP"/>
    </source>
</evidence>
<dbReference type="SUPFAM" id="SSF56601">
    <property type="entry name" value="beta-lactamase/transpeptidase-like"/>
    <property type="match status" value="1"/>
</dbReference>
<dbReference type="Proteomes" id="UP000076512">
    <property type="component" value="Unassembled WGS sequence"/>
</dbReference>
<feature type="chain" id="PRO_5038335134" description="Beta-lactamase-related domain-containing protein" evidence="2">
    <location>
        <begin position="22"/>
        <end position="337"/>
    </location>
</feature>
<dbReference type="Gene3D" id="3.40.710.10">
    <property type="entry name" value="DD-peptidase/beta-lactamase superfamily"/>
    <property type="match status" value="1"/>
</dbReference>
<dbReference type="PANTHER" id="PTHR46825">
    <property type="entry name" value="D-ALANYL-D-ALANINE-CARBOXYPEPTIDASE/ENDOPEPTIDASE AMPH"/>
    <property type="match status" value="1"/>
</dbReference>
<evidence type="ECO:0000313" key="5">
    <source>
        <dbReference type="Proteomes" id="UP000076512"/>
    </source>
</evidence>
<protein>
    <recommendedName>
        <fullName evidence="3">Beta-lactamase-related domain-containing protein</fullName>
    </recommendedName>
</protein>
<keyword evidence="2" id="KW-0732">Signal</keyword>
<comment type="caution">
    <text evidence="4">The sequence shown here is derived from an EMBL/GenBank/DDBJ whole genome shotgun (WGS) entry which is preliminary data.</text>
</comment>
<dbReference type="PROSITE" id="PS51257">
    <property type="entry name" value="PROKAR_LIPOPROTEIN"/>
    <property type="match status" value="1"/>
</dbReference>
<dbReference type="EMBL" id="LWGR01000007">
    <property type="protein sequence ID" value="KZM73417.1"/>
    <property type="molecule type" value="Genomic_DNA"/>
</dbReference>
<dbReference type="STRING" id="455432.AWN90_32780"/>
<dbReference type="InterPro" id="IPR050491">
    <property type="entry name" value="AmpC-like"/>
</dbReference>
<dbReference type="Pfam" id="PF00144">
    <property type="entry name" value="Beta-lactamase"/>
    <property type="match status" value="1"/>
</dbReference>
<organism evidence="4 5">
    <name type="scientific">Nocardia terpenica</name>
    <dbReference type="NCBI Taxonomy" id="455432"/>
    <lineage>
        <taxon>Bacteria</taxon>
        <taxon>Bacillati</taxon>
        <taxon>Actinomycetota</taxon>
        <taxon>Actinomycetes</taxon>
        <taxon>Mycobacteriales</taxon>
        <taxon>Nocardiaceae</taxon>
        <taxon>Nocardia</taxon>
    </lineage>
</organism>
<keyword evidence="5" id="KW-1185">Reference proteome</keyword>
<dbReference type="PANTHER" id="PTHR46825:SF9">
    <property type="entry name" value="BETA-LACTAMASE-RELATED DOMAIN-CONTAINING PROTEIN"/>
    <property type="match status" value="1"/>
</dbReference>
<dbReference type="InterPro" id="IPR012338">
    <property type="entry name" value="Beta-lactam/transpept-like"/>
</dbReference>
<accession>A0A164MJM9</accession>
<proteinExistence type="predicted"/>
<evidence type="ECO:0000256" key="1">
    <source>
        <dbReference type="SAM" id="MobiDB-lite"/>
    </source>
</evidence>
<feature type="region of interest" description="Disordered" evidence="1">
    <location>
        <begin position="210"/>
        <end position="247"/>
    </location>
</feature>
<dbReference type="InterPro" id="IPR001466">
    <property type="entry name" value="Beta-lactam-related"/>
</dbReference>
<evidence type="ECO:0000259" key="3">
    <source>
        <dbReference type="Pfam" id="PF00144"/>
    </source>
</evidence>
<dbReference type="AlphaFoldDB" id="A0A164MJM9"/>
<evidence type="ECO:0000313" key="4">
    <source>
        <dbReference type="EMBL" id="KZM73417.1"/>
    </source>
</evidence>
<gene>
    <name evidence="4" type="ORF">AWN90_32780</name>
</gene>
<name>A0A164MJM9_9NOCA</name>
<feature type="signal peptide" evidence="2">
    <location>
        <begin position="1"/>
        <end position="21"/>
    </location>
</feature>